<dbReference type="Proteomes" id="UP001153332">
    <property type="component" value="Unassembled WGS sequence"/>
</dbReference>
<keyword evidence="2" id="KW-1185">Reference proteome</keyword>
<reference evidence="1" key="1">
    <citation type="submission" date="2022-12" db="EMBL/GenBank/DDBJ databases">
        <title>Genome Sequence of Lasiodiplodia mahajangana.</title>
        <authorList>
            <person name="Buettner E."/>
        </authorList>
    </citation>
    <scope>NUCLEOTIDE SEQUENCE</scope>
    <source>
        <strain evidence="1">VT137</strain>
    </source>
</reference>
<name>A0ACC2JUS8_9PEZI</name>
<accession>A0ACC2JUS8</accession>
<gene>
    <name evidence="1" type="ORF">O1611_g2543</name>
</gene>
<evidence type="ECO:0000313" key="2">
    <source>
        <dbReference type="Proteomes" id="UP001153332"/>
    </source>
</evidence>
<comment type="caution">
    <text evidence="1">The sequence shown here is derived from an EMBL/GenBank/DDBJ whole genome shotgun (WGS) entry which is preliminary data.</text>
</comment>
<proteinExistence type="predicted"/>
<protein>
    <submittedName>
        <fullName evidence="1">Uncharacterized protein</fullName>
    </submittedName>
</protein>
<evidence type="ECO:0000313" key="1">
    <source>
        <dbReference type="EMBL" id="KAJ8131079.1"/>
    </source>
</evidence>
<organism evidence="1 2">
    <name type="scientific">Lasiodiplodia mahajangana</name>
    <dbReference type="NCBI Taxonomy" id="1108764"/>
    <lineage>
        <taxon>Eukaryota</taxon>
        <taxon>Fungi</taxon>
        <taxon>Dikarya</taxon>
        <taxon>Ascomycota</taxon>
        <taxon>Pezizomycotina</taxon>
        <taxon>Dothideomycetes</taxon>
        <taxon>Dothideomycetes incertae sedis</taxon>
        <taxon>Botryosphaeriales</taxon>
        <taxon>Botryosphaeriaceae</taxon>
        <taxon>Lasiodiplodia</taxon>
    </lineage>
</organism>
<sequence>MGGGLRYPVRLAPDFEFLPIDSSIGQIRLLKVTPGKDGEPIRCTYEIASVDGNVPYETLSYVWGRGDRNKPIMVEGTNAELTSNLFAALNRIRHEALTRYLWVDALCINQEDSTEKMAQVNMMHKIYSNCVQCNLWLGDIDASTLGITEPEALEAAKGALDVVRILAGQHFEARLPHLTTTAQQVQAGRALKALMSVEWWSRIWTVQEATSPKTSVVLWGPLSVSWSLMRKAAGKLIQGEYPPQDQLYSWNIFNEETIGWFTAPLIGLGLASTWIEDPERPLEMLWRFRRRRNVSSTQRTI</sequence>
<dbReference type="EMBL" id="JAPUUL010000363">
    <property type="protein sequence ID" value="KAJ8131079.1"/>
    <property type="molecule type" value="Genomic_DNA"/>
</dbReference>